<dbReference type="AlphaFoldDB" id="A0A101T0R5"/>
<name>A0A101T0R5_9ACTN</name>
<gene>
    <name evidence="1" type="ORF">AQJ64_16985</name>
</gene>
<proteinExistence type="predicted"/>
<organism evidence="1 2">
    <name type="scientific">Streptomyces griseoruber</name>
    <dbReference type="NCBI Taxonomy" id="1943"/>
    <lineage>
        <taxon>Bacteria</taxon>
        <taxon>Bacillati</taxon>
        <taxon>Actinomycetota</taxon>
        <taxon>Actinomycetes</taxon>
        <taxon>Kitasatosporales</taxon>
        <taxon>Streptomycetaceae</taxon>
        <taxon>Streptomyces</taxon>
    </lineage>
</organism>
<protein>
    <submittedName>
        <fullName evidence="1">Uncharacterized protein</fullName>
    </submittedName>
</protein>
<dbReference type="EMBL" id="LMWW01000021">
    <property type="protein sequence ID" value="KUN83664.1"/>
    <property type="molecule type" value="Genomic_DNA"/>
</dbReference>
<reference evidence="1 2" key="1">
    <citation type="submission" date="2015-10" db="EMBL/GenBank/DDBJ databases">
        <title>Draft genome sequence of Streptomyces griseoruber DSM 40281, type strain for the species Streptomyces griseoruber.</title>
        <authorList>
            <person name="Ruckert C."/>
            <person name="Winkler A."/>
            <person name="Kalinowski J."/>
            <person name="Kampfer P."/>
            <person name="Glaeser S."/>
        </authorList>
    </citation>
    <scope>NUCLEOTIDE SEQUENCE [LARGE SCALE GENOMIC DNA]</scope>
    <source>
        <strain evidence="1 2">DSM 40281</strain>
    </source>
</reference>
<dbReference type="RefSeq" id="WP_055637152.1">
    <property type="nucleotide sequence ID" value="NZ_JBIRRP010000022.1"/>
</dbReference>
<accession>A0A101T0R5</accession>
<dbReference type="STRING" id="1943.AQJ64_16985"/>
<evidence type="ECO:0000313" key="2">
    <source>
        <dbReference type="Proteomes" id="UP000052982"/>
    </source>
</evidence>
<dbReference type="OrthoDB" id="262740at2"/>
<evidence type="ECO:0000313" key="1">
    <source>
        <dbReference type="EMBL" id="KUN83664.1"/>
    </source>
</evidence>
<keyword evidence="2" id="KW-1185">Reference proteome</keyword>
<sequence length="379" mass="40481">MALLSSYLTVLLGPTVPVPAPPRLVENLQQVQVTMSDSARSGFQLVIAAGRGGPAGALDHPLLTERYLQPFDRVVLVLTLHGTPTVLMDGVITHRELTPGSTSGSATLTVTGEDLGVLMDLEERTAEYPAQDEAAIAARLILRYARYGLVPQVVPPPVIDLSLPIEHIPVQRGTDLAQLTAMARRFGYVFHITPGPLPLTSTAYWGPPTRVGRPAPALSVDFGPATNVEQLAFRSDALAATEVRGRVQDRLTDTVIQVRSVGSTRPPLAAEPDWLVNRHVRTTLLDGSGMTAPQAFGQAQGRAEASNDGSLTATGRLDTERYGALLPARGLVGVRGAGWSHDGLYQVKQVTHSIARGRHTQEFTLTREGVGSTTAVVRP</sequence>
<comment type="caution">
    <text evidence="1">The sequence shown here is derived from an EMBL/GenBank/DDBJ whole genome shotgun (WGS) entry which is preliminary data.</text>
</comment>
<dbReference type="Proteomes" id="UP000052982">
    <property type="component" value="Unassembled WGS sequence"/>
</dbReference>